<dbReference type="PANTHER" id="PTHR43591">
    <property type="entry name" value="METHYLTRANSFERASE"/>
    <property type="match status" value="1"/>
</dbReference>
<dbReference type="Gene3D" id="3.40.50.150">
    <property type="entry name" value="Vaccinia Virus protein VP39"/>
    <property type="match status" value="1"/>
</dbReference>
<dbReference type="RefSeq" id="WP_146261158.1">
    <property type="nucleotide sequence ID" value="NZ_SELG01000024.1"/>
</dbReference>
<sequence length="230" mass="26760">MEIKYIENYWDKQATIWREEKEDAWDLPETKYWLQYFKQLLPTLSGKKVLEVGTASGYFANLLSLAGYQVTAVDLSSKMIEEAKEVTQKLKLSIDYQVMDAQNLDFESNTFDLVFTRLMTWTLPDVNKFYQLSYNILKPQGKLINFDGDMGKIQFSSEEGHERYPSEIMEEANKIKANLEISKNDRPTYDLELLKKIGFINVVSDNKIQNEILHKDISVKSLFQISAQKP</sequence>
<gene>
    <name evidence="2" type="ORF">ETU09_00790</name>
</gene>
<evidence type="ECO:0000313" key="3">
    <source>
        <dbReference type="Proteomes" id="UP000319499"/>
    </source>
</evidence>
<organism evidence="2 3">
    <name type="scientific">Apibacter muscae</name>
    <dbReference type="NCBI Taxonomy" id="2509004"/>
    <lineage>
        <taxon>Bacteria</taxon>
        <taxon>Pseudomonadati</taxon>
        <taxon>Bacteroidota</taxon>
        <taxon>Flavobacteriia</taxon>
        <taxon>Flavobacteriales</taxon>
        <taxon>Weeksellaceae</taxon>
        <taxon>Apibacter</taxon>
    </lineage>
</organism>
<accession>A0A563DKU3</accession>
<keyword evidence="2" id="KW-0489">Methyltransferase</keyword>
<dbReference type="PANTHER" id="PTHR43591:SF24">
    <property type="entry name" value="2-METHOXY-6-POLYPRENYL-1,4-BENZOQUINOL METHYLASE, MITOCHONDRIAL"/>
    <property type="match status" value="1"/>
</dbReference>
<evidence type="ECO:0000313" key="2">
    <source>
        <dbReference type="EMBL" id="TWP30571.1"/>
    </source>
</evidence>
<dbReference type="Pfam" id="PF08241">
    <property type="entry name" value="Methyltransf_11"/>
    <property type="match status" value="1"/>
</dbReference>
<dbReference type="InterPro" id="IPR013216">
    <property type="entry name" value="Methyltransf_11"/>
</dbReference>
<reference evidence="2 3" key="1">
    <citation type="submission" date="2019-02" db="EMBL/GenBank/DDBJ databases">
        <title>Apibacter muscae sp. nov.: a novel member of the house fly microbiota.</title>
        <authorList>
            <person name="Park R."/>
        </authorList>
    </citation>
    <scope>NUCLEOTIDE SEQUENCE [LARGE SCALE GENOMIC DNA]</scope>
    <source>
        <strain evidence="2 3">AL1</strain>
    </source>
</reference>
<protein>
    <submittedName>
        <fullName evidence="2">Class I SAM-dependent methyltransferase</fullName>
    </submittedName>
</protein>
<feature type="domain" description="Methyltransferase type 11" evidence="1">
    <location>
        <begin position="50"/>
        <end position="144"/>
    </location>
</feature>
<dbReference type="GO" id="GO:0032259">
    <property type="term" value="P:methylation"/>
    <property type="evidence" value="ECO:0007669"/>
    <property type="project" value="UniProtKB-KW"/>
</dbReference>
<evidence type="ECO:0000259" key="1">
    <source>
        <dbReference type="Pfam" id="PF08241"/>
    </source>
</evidence>
<dbReference type="OrthoDB" id="9795634at2"/>
<dbReference type="EMBL" id="SELH01000011">
    <property type="protein sequence ID" value="TWP30571.1"/>
    <property type="molecule type" value="Genomic_DNA"/>
</dbReference>
<dbReference type="GO" id="GO:0008757">
    <property type="term" value="F:S-adenosylmethionine-dependent methyltransferase activity"/>
    <property type="evidence" value="ECO:0007669"/>
    <property type="project" value="InterPro"/>
</dbReference>
<dbReference type="SUPFAM" id="SSF53335">
    <property type="entry name" value="S-adenosyl-L-methionine-dependent methyltransferases"/>
    <property type="match status" value="1"/>
</dbReference>
<keyword evidence="2" id="KW-0808">Transferase</keyword>
<comment type="caution">
    <text evidence="2">The sequence shown here is derived from an EMBL/GenBank/DDBJ whole genome shotgun (WGS) entry which is preliminary data.</text>
</comment>
<keyword evidence="3" id="KW-1185">Reference proteome</keyword>
<dbReference type="Proteomes" id="UP000319499">
    <property type="component" value="Unassembled WGS sequence"/>
</dbReference>
<dbReference type="InterPro" id="IPR029063">
    <property type="entry name" value="SAM-dependent_MTases_sf"/>
</dbReference>
<dbReference type="AlphaFoldDB" id="A0A563DKU3"/>
<name>A0A563DKU3_9FLAO</name>
<proteinExistence type="predicted"/>
<dbReference type="CDD" id="cd02440">
    <property type="entry name" value="AdoMet_MTases"/>
    <property type="match status" value="1"/>
</dbReference>